<keyword evidence="2" id="KW-1185">Reference proteome</keyword>
<evidence type="ECO:0000313" key="1">
    <source>
        <dbReference type="EMBL" id="KAK7477039.1"/>
    </source>
</evidence>
<reference evidence="1 2" key="1">
    <citation type="journal article" date="2023" name="Sci. Data">
        <title>Genome assembly of the Korean intertidal mud-creeper Batillaria attramentaria.</title>
        <authorList>
            <person name="Patra A.K."/>
            <person name="Ho P.T."/>
            <person name="Jun S."/>
            <person name="Lee S.J."/>
            <person name="Kim Y."/>
            <person name="Won Y.J."/>
        </authorList>
    </citation>
    <scope>NUCLEOTIDE SEQUENCE [LARGE SCALE GENOMIC DNA]</scope>
    <source>
        <strain evidence="1">Wonlab-2016</strain>
    </source>
</reference>
<organism evidence="1 2">
    <name type="scientific">Batillaria attramentaria</name>
    <dbReference type="NCBI Taxonomy" id="370345"/>
    <lineage>
        <taxon>Eukaryota</taxon>
        <taxon>Metazoa</taxon>
        <taxon>Spiralia</taxon>
        <taxon>Lophotrochozoa</taxon>
        <taxon>Mollusca</taxon>
        <taxon>Gastropoda</taxon>
        <taxon>Caenogastropoda</taxon>
        <taxon>Sorbeoconcha</taxon>
        <taxon>Cerithioidea</taxon>
        <taxon>Batillariidae</taxon>
        <taxon>Batillaria</taxon>
    </lineage>
</organism>
<accession>A0ABD0JQK1</accession>
<comment type="caution">
    <text evidence="1">The sequence shown here is derived from an EMBL/GenBank/DDBJ whole genome shotgun (WGS) entry which is preliminary data.</text>
</comment>
<gene>
    <name evidence="1" type="ORF">BaRGS_00031719</name>
</gene>
<dbReference type="EMBL" id="JACVVK020000359">
    <property type="protein sequence ID" value="KAK7477039.1"/>
    <property type="molecule type" value="Genomic_DNA"/>
</dbReference>
<evidence type="ECO:0000313" key="2">
    <source>
        <dbReference type="Proteomes" id="UP001519460"/>
    </source>
</evidence>
<dbReference type="Proteomes" id="UP001519460">
    <property type="component" value="Unassembled WGS sequence"/>
</dbReference>
<sequence>MVFQLGVGSTMREMVAEWMAEVRNVRICLHPPANVFQLYPTTEMNQYLDDICIIRWTIGSSFVVVYKRWRKLGKIIKKRRKFRPKVGKWLLSGWPRSEMSGSVVTFSHSFYQFIPRK</sequence>
<proteinExistence type="predicted"/>
<dbReference type="AlphaFoldDB" id="A0ABD0JQK1"/>
<protein>
    <submittedName>
        <fullName evidence="1">Uncharacterized protein</fullName>
    </submittedName>
</protein>
<name>A0ABD0JQK1_9CAEN</name>